<dbReference type="InterPro" id="IPR000253">
    <property type="entry name" value="FHA_dom"/>
</dbReference>
<dbReference type="CDD" id="cd01130">
    <property type="entry name" value="VirB11-like_ATPase"/>
    <property type="match status" value="1"/>
</dbReference>
<dbReference type="PANTHER" id="PTHR30486">
    <property type="entry name" value="TWITCHING MOTILITY PROTEIN PILT"/>
    <property type="match status" value="1"/>
</dbReference>
<dbReference type="PANTHER" id="PTHR30486:SF6">
    <property type="entry name" value="TYPE IV PILUS RETRACTATION ATPASE PILT"/>
    <property type="match status" value="1"/>
</dbReference>
<proteinExistence type="inferred from homology"/>
<dbReference type="SUPFAM" id="SSF49879">
    <property type="entry name" value="SMAD/FHA domain"/>
    <property type="match status" value="1"/>
</dbReference>
<dbReference type="Pfam" id="PF00437">
    <property type="entry name" value="T2SSE"/>
    <property type="match status" value="1"/>
</dbReference>
<evidence type="ECO:0000313" key="4">
    <source>
        <dbReference type="Proteomes" id="UP000388235"/>
    </source>
</evidence>
<reference evidence="3 4" key="1">
    <citation type="submission" date="2019-11" db="EMBL/GenBank/DDBJ databases">
        <authorList>
            <person name="Khan S.A."/>
            <person name="Jeon C.O."/>
            <person name="Chun B.H."/>
        </authorList>
    </citation>
    <scope>NUCLEOTIDE SEQUENCE [LARGE SCALE GENOMIC DNA]</scope>
    <source>
        <strain evidence="3 4">IMCC 1097</strain>
    </source>
</reference>
<evidence type="ECO:0000256" key="1">
    <source>
        <dbReference type="ARBA" id="ARBA00006611"/>
    </source>
</evidence>
<dbReference type="SMART" id="SM00382">
    <property type="entry name" value="AAA"/>
    <property type="match status" value="1"/>
</dbReference>
<dbReference type="Proteomes" id="UP000388235">
    <property type="component" value="Chromosome"/>
</dbReference>
<dbReference type="Gene3D" id="2.60.200.20">
    <property type="match status" value="1"/>
</dbReference>
<dbReference type="OrthoDB" id="9810761at2"/>
<dbReference type="KEGG" id="llp:GH975_08000"/>
<dbReference type="Pfam" id="PF00498">
    <property type="entry name" value="FHA"/>
    <property type="match status" value="1"/>
</dbReference>
<dbReference type="AlphaFoldDB" id="A0A5Q2QBN8"/>
<protein>
    <submittedName>
        <fullName evidence="3">FHA domain-containing protein</fullName>
    </submittedName>
</protein>
<dbReference type="CDD" id="cd00060">
    <property type="entry name" value="FHA"/>
    <property type="match status" value="1"/>
</dbReference>
<dbReference type="PROSITE" id="PS50006">
    <property type="entry name" value="FHA_DOMAIN"/>
    <property type="match status" value="1"/>
</dbReference>
<dbReference type="SMART" id="SM00240">
    <property type="entry name" value="FHA"/>
    <property type="match status" value="1"/>
</dbReference>
<dbReference type="GO" id="GO:0016887">
    <property type="term" value="F:ATP hydrolysis activity"/>
    <property type="evidence" value="ECO:0007669"/>
    <property type="project" value="InterPro"/>
</dbReference>
<dbReference type="InterPro" id="IPR001482">
    <property type="entry name" value="T2SS/T4SS_dom"/>
</dbReference>
<gene>
    <name evidence="3" type="ORF">GH975_08000</name>
</gene>
<comment type="similarity">
    <text evidence="1">Belongs to the GSP E family.</text>
</comment>
<dbReference type="EMBL" id="CP045871">
    <property type="protein sequence ID" value="QGG80514.1"/>
    <property type="molecule type" value="Genomic_DNA"/>
</dbReference>
<dbReference type="InterPro" id="IPR050921">
    <property type="entry name" value="T4SS_GSP_E_ATPase"/>
</dbReference>
<dbReference type="InterPro" id="IPR003593">
    <property type="entry name" value="AAA+_ATPase"/>
</dbReference>
<dbReference type="Gene3D" id="3.30.450.380">
    <property type="match status" value="1"/>
</dbReference>
<name>A0A5Q2QBN8_9GAMM</name>
<dbReference type="Gene3D" id="3.40.50.300">
    <property type="entry name" value="P-loop containing nucleotide triphosphate hydrolases"/>
    <property type="match status" value="1"/>
</dbReference>
<organism evidence="3 4">
    <name type="scientific">Litorivicinus lipolyticus</name>
    <dbReference type="NCBI Taxonomy" id="418701"/>
    <lineage>
        <taxon>Bacteria</taxon>
        <taxon>Pseudomonadati</taxon>
        <taxon>Pseudomonadota</taxon>
        <taxon>Gammaproteobacteria</taxon>
        <taxon>Oceanospirillales</taxon>
        <taxon>Litorivicinaceae</taxon>
        <taxon>Litorivicinus</taxon>
    </lineage>
</organism>
<dbReference type="InterPro" id="IPR027417">
    <property type="entry name" value="P-loop_NTPase"/>
</dbReference>
<sequence>MESLDVVDTQWSDLDGCIEVHGGTASVALVLNRTVVIGRGQALDPGSTFVSERHAEIRLTDQGCQVRDLGSTNGTRVAGRRLQPDQWVKLSLGAGFSVANVTLRLRVLESAPREPAIQPRITLDVLGLVEAAFTRMIQVPSSVSDLPWWRALDHPDAPGLLDADLPELDAWLNGYGPIQALMDDPSITEIMVLGTQPIWVERAGCLEQTLHVFPSVELLQRVIDRMLAPLGRRADRSSPLADGRLADGSRVNVVLPPVALSGPALTIRRFQRQVNELSEWIAADSIPGDVAQALAQGVEQGRDILIVGGTGAGKTTLLNALAGFIPEQARVISIEDAAELDIKHRHWARLETRSGGLDGRQGLAARDLLINALRMRPDRLLLGEVRGAEALELIQALNTGHRGCMSTLHANSATACARRLEVLLLSAGIDWPLVAVREQIAQALDLVVAIEKAPSGQRRVVEVAELVGFDGDDYQWMHHYRAGHDV</sequence>
<evidence type="ECO:0000259" key="2">
    <source>
        <dbReference type="PROSITE" id="PS50006"/>
    </source>
</evidence>
<dbReference type="InterPro" id="IPR008984">
    <property type="entry name" value="SMAD_FHA_dom_sf"/>
</dbReference>
<keyword evidence="4" id="KW-1185">Reference proteome</keyword>
<dbReference type="RefSeq" id="WP_153714018.1">
    <property type="nucleotide sequence ID" value="NZ_CP045871.1"/>
</dbReference>
<accession>A0A5Q2QBN8</accession>
<dbReference type="SUPFAM" id="SSF52540">
    <property type="entry name" value="P-loop containing nucleoside triphosphate hydrolases"/>
    <property type="match status" value="1"/>
</dbReference>
<evidence type="ECO:0000313" key="3">
    <source>
        <dbReference type="EMBL" id="QGG80514.1"/>
    </source>
</evidence>
<feature type="domain" description="FHA" evidence="2">
    <location>
        <begin position="35"/>
        <end position="82"/>
    </location>
</feature>